<dbReference type="GO" id="GO:0016020">
    <property type="term" value="C:membrane"/>
    <property type="evidence" value="ECO:0007669"/>
    <property type="project" value="InterPro"/>
</dbReference>
<gene>
    <name evidence="4" type="ORF">H8710_01630</name>
</gene>
<dbReference type="RefSeq" id="WP_249293646.1">
    <property type="nucleotide sequence ID" value="NZ_JACRSV010000001.1"/>
</dbReference>
<feature type="transmembrane region" description="Helical" evidence="2">
    <location>
        <begin position="119"/>
        <end position="140"/>
    </location>
</feature>
<keyword evidence="2" id="KW-1133">Transmembrane helix</keyword>
<feature type="domain" description="EamA" evidence="3">
    <location>
        <begin position="6"/>
        <end position="134"/>
    </location>
</feature>
<feature type="transmembrane region" description="Helical" evidence="2">
    <location>
        <begin position="238"/>
        <end position="258"/>
    </location>
</feature>
<evidence type="ECO:0000256" key="1">
    <source>
        <dbReference type="ARBA" id="ARBA00007362"/>
    </source>
</evidence>
<feature type="transmembrane region" description="Helical" evidence="2">
    <location>
        <begin position="177"/>
        <end position="194"/>
    </location>
</feature>
<feature type="domain" description="EamA" evidence="3">
    <location>
        <begin position="146"/>
        <end position="278"/>
    </location>
</feature>
<dbReference type="PANTHER" id="PTHR22911:SF102">
    <property type="entry name" value="MEMBRANE PROTEIN"/>
    <property type="match status" value="1"/>
</dbReference>
<protein>
    <submittedName>
        <fullName evidence="4">EamA family transporter</fullName>
    </submittedName>
</protein>
<keyword evidence="2" id="KW-0812">Transmembrane</keyword>
<dbReference type="Gene3D" id="1.10.3730.20">
    <property type="match status" value="1"/>
</dbReference>
<comment type="similarity">
    <text evidence="1">Belongs to the EamA transporter family.</text>
</comment>
<feature type="transmembrane region" description="Helical" evidence="2">
    <location>
        <begin position="146"/>
        <end position="165"/>
    </location>
</feature>
<evidence type="ECO:0000313" key="5">
    <source>
        <dbReference type="Proteomes" id="UP000610760"/>
    </source>
</evidence>
<feature type="transmembrane region" description="Helical" evidence="2">
    <location>
        <begin position="206"/>
        <end position="226"/>
    </location>
</feature>
<feature type="transmembrane region" description="Helical" evidence="2">
    <location>
        <begin position="7"/>
        <end position="26"/>
    </location>
</feature>
<evidence type="ECO:0000313" key="4">
    <source>
        <dbReference type="EMBL" id="MBC8558762.1"/>
    </source>
</evidence>
<name>A0A926E0M2_9FIRM</name>
<dbReference type="SUPFAM" id="SSF103481">
    <property type="entry name" value="Multidrug resistance efflux transporter EmrE"/>
    <property type="match status" value="2"/>
</dbReference>
<feature type="transmembrane region" description="Helical" evidence="2">
    <location>
        <begin position="264"/>
        <end position="282"/>
    </location>
</feature>
<dbReference type="Pfam" id="PF00892">
    <property type="entry name" value="EamA"/>
    <property type="match status" value="2"/>
</dbReference>
<comment type="caution">
    <text evidence="4">The sequence shown here is derived from an EMBL/GenBank/DDBJ whole genome shotgun (WGS) entry which is preliminary data.</text>
</comment>
<organism evidence="4 5">
    <name type="scientific">Fumia xinanensis</name>
    <dbReference type="NCBI Taxonomy" id="2763659"/>
    <lineage>
        <taxon>Bacteria</taxon>
        <taxon>Bacillati</taxon>
        <taxon>Bacillota</taxon>
        <taxon>Clostridia</taxon>
        <taxon>Eubacteriales</taxon>
        <taxon>Oscillospiraceae</taxon>
        <taxon>Fumia</taxon>
    </lineage>
</organism>
<accession>A0A926E0M2</accession>
<dbReference type="EMBL" id="JACRSV010000001">
    <property type="protein sequence ID" value="MBC8558762.1"/>
    <property type="molecule type" value="Genomic_DNA"/>
</dbReference>
<feature type="transmembrane region" description="Helical" evidence="2">
    <location>
        <begin position="32"/>
        <end position="52"/>
    </location>
</feature>
<reference evidence="4" key="1">
    <citation type="submission" date="2020-08" db="EMBL/GenBank/DDBJ databases">
        <title>Genome public.</title>
        <authorList>
            <person name="Liu C."/>
            <person name="Sun Q."/>
        </authorList>
    </citation>
    <scope>NUCLEOTIDE SEQUENCE</scope>
    <source>
        <strain evidence="4">NSJ-33</strain>
    </source>
</reference>
<evidence type="ECO:0000259" key="3">
    <source>
        <dbReference type="Pfam" id="PF00892"/>
    </source>
</evidence>
<dbReference type="InterPro" id="IPR000620">
    <property type="entry name" value="EamA_dom"/>
</dbReference>
<feature type="transmembrane region" description="Helical" evidence="2">
    <location>
        <begin position="64"/>
        <end position="84"/>
    </location>
</feature>
<keyword evidence="2" id="KW-0472">Membrane</keyword>
<dbReference type="PANTHER" id="PTHR22911">
    <property type="entry name" value="ACYL-MALONYL CONDENSING ENZYME-RELATED"/>
    <property type="match status" value="1"/>
</dbReference>
<dbReference type="AlphaFoldDB" id="A0A926E0M2"/>
<sequence>MSKAKIGFICSMLIAGSLGLFVRGIPLSSAQIALVRGIVGSLFIFGFACLSGRRFSFNCIRKNLVPLLLSGIALGFNWMLLFQAYRYTTIATATICYYFAPVLILFLSPLVLKERLDKIKVLCILVAMAGMVCVAGNGGIGDGNFLGILYGLGAALVYASIVLLNKRLQDISGVESAFVQLLVSAIAMFPYVLFTDGIHFAKISGTAILLLIVVGIVHTGVMYLLYFSCLQKLSSQTAAVFSYIDPVSAIVFAAVFLSEGMMPLQIAGGVLVLGATLLNEIYTFQKDKRKLSIE</sequence>
<dbReference type="Proteomes" id="UP000610760">
    <property type="component" value="Unassembled WGS sequence"/>
</dbReference>
<keyword evidence="5" id="KW-1185">Reference proteome</keyword>
<dbReference type="InterPro" id="IPR037185">
    <property type="entry name" value="EmrE-like"/>
</dbReference>
<proteinExistence type="inferred from homology"/>
<feature type="transmembrane region" description="Helical" evidence="2">
    <location>
        <begin position="90"/>
        <end position="112"/>
    </location>
</feature>
<evidence type="ECO:0000256" key="2">
    <source>
        <dbReference type="SAM" id="Phobius"/>
    </source>
</evidence>